<dbReference type="Gene3D" id="3.40.630.20">
    <property type="entry name" value="Peptidase C15, pyroglutamyl peptidase I-like"/>
    <property type="match status" value="1"/>
</dbReference>
<evidence type="ECO:0000313" key="2">
    <source>
        <dbReference type="EMBL" id="MBU2713260.1"/>
    </source>
</evidence>
<evidence type="ECO:0000313" key="3">
    <source>
        <dbReference type="Proteomes" id="UP000690515"/>
    </source>
</evidence>
<protein>
    <submittedName>
        <fullName evidence="2">Pre-peptidase C-terminal domain-containing protein</fullName>
    </submittedName>
</protein>
<dbReference type="Proteomes" id="UP000690515">
    <property type="component" value="Unassembled WGS sequence"/>
</dbReference>
<evidence type="ECO:0000259" key="1">
    <source>
        <dbReference type="Pfam" id="PF04151"/>
    </source>
</evidence>
<organism evidence="2 3">
    <name type="scientific">Zooshikella harenae</name>
    <dbReference type="NCBI Taxonomy" id="2827238"/>
    <lineage>
        <taxon>Bacteria</taxon>
        <taxon>Pseudomonadati</taxon>
        <taxon>Pseudomonadota</taxon>
        <taxon>Gammaproteobacteria</taxon>
        <taxon>Oceanospirillales</taxon>
        <taxon>Zooshikellaceae</taxon>
        <taxon>Zooshikella</taxon>
    </lineage>
</organism>
<feature type="domain" description="Peptidase C-terminal archaeal/bacterial" evidence="1">
    <location>
        <begin position="486"/>
        <end position="551"/>
    </location>
</feature>
<accession>A0ABS5ZH06</accession>
<proteinExistence type="predicted"/>
<comment type="caution">
    <text evidence="2">The sequence shown here is derived from an EMBL/GenBank/DDBJ whole genome shotgun (WGS) entry which is preliminary data.</text>
</comment>
<dbReference type="Pfam" id="PF04151">
    <property type="entry name" value="PPC"/>
    <property type="match status" value="1"/>
</dbReference>
<dbReference type="InterPro" id="IPR007280">
    <property type="entry name" value="Peptidase_C_arc/bac"/>
</dbReference>
<sequence>MKSKAIKYIIGTTLVSHMVFANSPVVNPNSSPYLSTDATSEEQRLSQITDNINNLIAPYKNFIQDFNKKITNKIDYKSIMKYVKIQGNELWNLSKINNNSTNKDDRSLYWVRLYISYLLRNHISSLELENNQRIELFWNFELASRGNDDINFKPDDSFKVLLTGFDPFGLDYQIEQSNPSGYIALSLDGKNLNINDKNVSFETLILPVRFEDFDRGMVETMLESYIKNSSVDMIITSSMGREDRFDLERFPALRRSAKSTDNTITKTGASQINPLKPFLNGNELDGPEFVEFSLPAKAILKSKIHYQISINKDSSDNDSVSKPYVYDIVDNRTVKILERKKVDGQIIDKVKEIPYVKKLESIINKKSVSGSSGSFLSNEITYRSIRLRNIYASSLPIGHIHTPYLDQSDLIQTEQNNVPVEVQQYNTLKQTKSILSHAIKHLIDNNQNKKHCKVKISNFISNYNQNKNSLENCTFKHNISSEYNTKYYWIYIPQKTKKLKLSINGNTGNADLYVSQDTHGWPTQENHDYSSITKGSTETINIENPTPNHYYHIAIKPSTPYKNISIKAELID</sequence>
<name>A0ABS5ZH06_9GAMM</name>
<dbReference type="EMBL" id="JAGSOY010000069">
    <property type="protein sequence ID" value="MBU2713260.1"/>
    <property type="molecule type" value="Genomic_DNA"/>
</dbReference>
<dbReference type="InterPro" id="IPR036440">
    <property type="entry name" value="Peptidase_C15-like_sf"/>
</dbReference>
<dbReference type="SUPFAM" id="SSF53182">
    <property type="entry name" value="Pyrrolidone carboxyl peptidase (pyroglutamate aminopeptidase)"/>
    <property type="match status" value="1"/>
</dbReference>
<gene>
    <name evidence="2" type="ORF">KCG35_19510</name>
</gene>
<dbReference type="RefSeq" id="WP_215821547.1">
    <property type="nucleotide sequence ID" value="NZ_JAGSOY010000069.1"/>
</dbReference>
<reference evidence="2 3" key="1">
    <citation type="submission" date="2021-04" db="EMBL/GenBank/DDBJ databases">
        <authorList>
            <person name="Pira H."/>
            <person name="Risdian C."/>
            <person name="Wink J."/>
        </authorList>
    </citation>
    <scope>NUCLEOTIDE SEQUENCE [LARGE SCALE GENOMIC DNA]</scope>
    <source>
        <strain evidence="2 3">WH53</strain>
    </source>
</reference>
<keyword evidence="3" id="KW-1185">Reference proteome</keyword>
<dbReference type="Gene3D" id="2.60.120.380">
    <property type="match status" value="1"/>
</dbReference>